<gene>
    <name evidence="1" type="ORF">RM540_11300</name>
</gene>
<comment type="caution">
    <text evidence="1">The sequence shown here is derived from an EMBL/GenBank/DDBJ whole genome shotgun (WGS) entry which is preliminary data.</text>
</comment>
<organism evidence="1 2">
    <name type="scientific">Rubrivirga litoralis</name>
    <dbReference type="NCBI Taxonomy" id="3075598"/>
    <lineage>
        <taxon>Bacteria</taxon>
        <taxon>Pseudomonadati</taxon>
        <taxon>Rhodothermota</taxon>
        <taxon>Rhodothermia</taxon>
        <taxon>Rhodothermales</taxon>
        <taxon>Rubricoccaceae</taxon>
        <taxon>Rubrivirga</taxon>
    </lineage>
</organism>
<keyword evidence="2" id="KW-1185">Reference proteome</keyword>
<proteinExistence type="predicted"/>
<sequence>MKTYTRPALSVIGDVRTLTAADQMSTQTDSILDMGAQIGTSTGSLDACVSPNPVPGGTCE</sequence>
<dbReference type="Proteomes" id="UP001267426">
    <property type="component" value="Unassembled WGS sequence"/>
</dbReference>
<dbReference type="EMBL" id="JAVRHT010000026">
    <property type="protein sequence ID" value="MDT0632334.1"/>
    <property type="molecule type" value="Genomic_DNA"/>
</dbReference>
<name>A0ABU3BSR9_9BACT</name>
<protein>
    <recommendedName>
        <fullName evidence="3">RiPP</fullName>
    </recommendedName>
</protein>
<evidence type="ECO:0000313" key="2">
    <source>
        <dbReference type="Proteomes" id="UP001267426"/>
    </source>
</evidence>
<dbReference type="RefSeq" id="WP_311664127.1">
    <property type="nucleotide sequence ID" value="NZ_JAVRHT010000026.1"/>
</dbReference>
<evidence type="ECO:0000313" key="1">
    <source>
        <dbReference type="EMBL" id="MDT0632334.1"/>
    </source>
</evidence>
<evidence type="ECO:0008006" key="3">
    <source>
        <dbReference type="Google" id="ProtNLM"/>
    </source>
</evidence>
<reference evidence="1 2" key="1">
    <citation type="submission" date="2023-09" db="EMBL/GenBank/DDBJ databases">
        <authorList>
            <person name="Rey-Velasco X."/>
        </authorList>
    </citation>
    <scope>NUCLEOTIDE SEQUENCE [LARGE SCALE GENOMIC DNA]</scope>
    <source>
        <strain evidence="1 2">F394</strain>
    </source>
</reference>
<accession>A0ABU3BSR9</accession>